<name>A0AC58L372_CASCN</name>
<sequence length="3903" mass="415899">MAPVGSLHPPSSQDGGAMPGEQPRGAPPPTMTRDLPPCQVASGLGHPSQHPLQDHSPPNRTSQGLRETGSGVQSQESSEAQLRPVKVVESEALLLRAQALGDPSGKEGSPRAPPGKSHTQAHTWLAGRAKNSPPQLYSLSMVSLRAKPTMDEPHEDSQREGPQAPEVEDTQGRGSRSHHRLSLPRAEALPAPEELSSQRCFEEAPSSFTSTNYTSPSATPGPLPLRVPQNSGTSPHRPDSHPELQATGVEPWPPTVEDNFPGANFGVPSAEPKPFPEGSRPGSPQGVSFQYPFSAQAPQVVSNKSFTAHTVRHERATGALLFAFHQPLGTWPESTRNMGPAYPLPSRATPRPLPCYPSQPGGLEAPSKPEDTLSPTGAAHSAPSPFPDSLPKSLTKVLPEGPPAAHDGLRSPGRPPNPLPQRCFAGQNYGANGMGTSPGPLDTELQNPGPPPARLPQLWDPTAAPYPTPTLGPPATTRTTFFEDQPSPGQQLCLPQSSPLPWPPMFPSPGPNPHRTGVPRRLPFPGGAPEWQGGSQGVMGSNSMIAGPGEPLVAMRGGPGQPSSSPGLFNYGGLKDSESQPLFFGGTQSQVSPLGAPSLPPPRVVGASPSESPLPSPATNTTGSSTCSSLSPPSSSPANPSSEDSQLPSSLGASAFFHPPTHSQETSSPFPSPEPPHALHSHYQPEPAKAFPFPADGLGAEGTFECLEETPFPHDGPEMGRGGLQGLPRGPPPYFSLSSASLDQLDVLLTCRQCDRNYSSLAAFLEHRQFCSLLLARTKDGPQQAPGLSTPSSTPKAPADTDTGLLNHSQTVPFLLAGDIQTDGKDDPLRTSFLPGLATSSFPLPASDMDMEDDAKLDSLITEALNGMEYQSDNPEIDSSFIDVFADEEPSGPRGPSAGQPPNTRVGTTPENSAQPLLPARAATSEPQAPCPGDRDCPARNRPKTRSLGLAPRKAGATSLVRRQRRGKQLKLFQKELDIANSAKGSSRAISLRPRRRAQSTEQPPPRHGDLRSQAPKGPADLNLRATSLPTETRSSKHLRLPPGKGPRKRKARGGSWSKELIHKIVQQKNRRYRRKAQHNQGTRSPLTPGRPPPSTQDRRLGAHNCASESEEDEGPRQQGSGFRGHSRHGRRRWHRGEKRKEKDLTQGPKKVVGQEAGEDRGSPTPREPCGPSQSLDAGKTPVERGLKCADHPTGAPRSPHQVPTHNAITPDENHPPLGFIQEAMKPEMTADLVLNTMKLRDMSGPPATHVRETPRPPKSNSRGDTGRPRPSESCAEVLTSGNAPTLSTDGVLGTSRCTKPHQAQDREDTPASQPEECLVPVTDTMDSSNPEPSILFFKNSDPGCDPAHFNRDSTGSTATKKESWPNNSTPRELFLRSKDLADCLTGHLYSKPFAGNPPPASLAQGNVESLEPKPTKVPPYAVETDTGRAQSPLTLESTSFFSGLPEDGFDPPLYDSLSTNRNTNVQLACADPVPKKPLIDPLCPSFLLLEEASPAMISRQFPDLSERKAFGEKCLCDGTVLPSPPPGPGRGSQCNIAFMSSDLCEDELEIKRLVTELENQLQRKEDTQGTPGECDEAICASRVGGIGPGPEPIPLPTLQAPSPHRVALSAADLTGLGGSSPKGEQALRSPQGHWPCQVTCSPVEAASHPSAQEDPVSGALYSPSGDLLGFQAVQHSSASQMERDTRVPLGGCLPDPNKQGEPLLDAESLVKGSPSCEPFFPENNETARTHKSIPLPSLCEQRRGHSPEPLKAKGPCQAPAALEAFGDPIVHVSPELVFQGHGDAPLGATLPPGASHSSASKGHSEGRTGEPKGAVPHTMAEEPGFEGEELAPAGASKLPAIQGGEARFHPTPNPAWLPHASPGRRPQDPVSNSLCSLQVLGTKAGSKEDTWDLQGPPSADAQSLQPRDPSDLGGVRMKGGSPERVQETPIPAMAGHKLGPKADGHLGSPSQAEKTKGEGEASRLRSGNQRSPGELDTRTKVITQLETPLARPAGGRDTCEGSRAALSHQEQVQPSPTSPEGDSLAVACSQEQPRDRIPEMTASSGLVPQLLLNEETPAASTGDMVTCAPSPTSPGTPTLCSLKPLPQEDSLSTSHSVIAAQGDPKELLPVPSSCGDPSSPQHWPAGPAWAPLGEASYIQAPTDAPPSLMTSLCGLEATLPHHPLLVASSPEDPPSGKPGLVDVLAPSRQGGDSPKDNTIRTPEDSRREELRGPPATAPPQGEDTSPRVTVQAADLPSVPTEEDTEAIRGLGIPDTHCRGVPLPTSPDGMSKDPSSDTLNNTPCLSHREGHSALAMLMDPATLQTAGPDTCLEGEASAGSEGQGDPGTPGARQAVVTKVPRASTQALTTSCSPTACHLSQDTSPSGSASDFKSDSPQSHISVPHQTPQKKPLGPQDPKQRPRGFKKKPKPMEKGQRKGQTPAGPPVTCEVCSASFCSSAGLSRHKARKHRHKEPTAQQSPEALPAVQSLEPMAQTCRATGKRSRKTPRKERSSHLPMGPGHPPGPSPIQGLVAPEDALGSETLKAARKGSRGPGTPGAPLNPQRHPPSQVQQGEHVRALASKPRKPGRLEAHRHHPKQTEKREGLKQGGEQADSHSNSEGKPNKRERKPRARRLREARGPQASADVTSDKHLLGPSPATGHHLVPLSHRLAPKGECGVDVGKPPHLAMLRPRMLDDMAEAGLGALCSEKSPQEWRIQGGRLEGALPGEQLDGWKEGLARCFGEPKALGVCREPSQAAGRQKAEDSSRTEGGSDEGSGERTLGLPVKSSSEAGSITGNCPQGLLATPEAGGGVQKPEGTITEAPSLGLGDPLSVFDDEVSFSQLFPLGGRLTQKKNPRVYGKRCKRPKRPPPSQPSSEVGGSTLLSSSRLPTDLSDSGSLCLSCEDPWDDEATGLPESFLMDGLLSTREPGFDLWAPSLSLWALEPSAEASCVGEVPSNCPEDEDEWSEAIPQLHMVPEAWRGLELRAPTDETSSSLGDVSPEPPNLEREHNDHHGLPRNAGLPPLHTKDFEVLSTQLEMQDLCFLGPCEDLVGLHRPSLFDFKATGTSQGQPSKRTEQAAEVGQAQGRDWPTKGRRTSYKCRVCFQRFHGLGELDLHKLAHSPSPPPICYMCVERRFGSRELLQEHLQEKHVQGKAGPWACGMCLKEVTDVWMYNQHLREHAARFARKGQARRSLEDLPGGLEGDSDITHSLNNVMEEAAAPHRGRHSVGRASQSPREVSEPGEEAEKETSRERLRPKVCIASLSQDGPLTPPALTGSSATRSGSAKTSPSPSPDPWSHSEPLLQAIPVHEDCKDPSRDCHHCGKQFPKPFKLQRHLVVHSPQRVYLCPRCPRVYPELCELQTHLGGEHGVKEERELPHTPLYTCELCANVMHVIRRSFICSSCNYTFAKKEQFDRHMDKHLRSGQQPFALRGVRRPGNPGQKAPVLEGMQPSKRRKVAAPSSPPGSSSMDRPESPGSPTLSEGSLQALPQLCSKDAPCITESWPQIQERPIDLVDHAVREDDPPSGSQELPPPSLSPSLAALAEDRDGLKLDGALERPEDGALPDSPRQCKQPAPLGGKRTPHLFSGKLRSSGAPGKYAPDHSLGDPSLLQKEKLVTTSHTVPGVGKGRRPHHKGGAAKPGFSQSLSKDKTSVSTPSKAPRIPAQLRKPVGIESPASGELPHSSEDRMKPTTLKAKQRPSSQGNGGPQLSTKTGGGSQPQPASGQLQSETATTPAKTSCPSQSPTPDQPLSRAQAKGCTKGPREAGDQRPRGCPDPREKRENSEKRRKAQALGPTRYESMGSLERTPLAPDKPPRAPRKQATPSRVLPVKPRPSSQSGKMRLQTADQRKDSGHTPRKEALGKAFPQARPLPRPPKRGRAVHGAEPAEPRGYRTAESQSDLLSQLFGQRLTSFKIPLKKDTSE</sequence>
<gene>
    <name evidence="2" type="primary">Znf469</name>
</gene>
<accession>A0AC58L372</accession>
<keyword evidence="1" id="KW-1185">Reference proteome</keyword>
<dbReference type="RefSeq" id="XP_073911588.1">
    <property type="nucleotide sequence ID" value="XM_074055487.1"/>
</dbReference>
<dbReference type="Proteomes" id="UP001732720">
    <property type="component" value="Chromosome 15"/>
</dbReference>
<proteinExistence type="predicted"/>
<evidence type="ECO:0000313" key="1">
    <source>
        <dbReference type="Proteomes" id="UP001732720"/>
    </source>
</evidence>
<organism evidence="1 2">
    <name type="scientific">Castor canadensis</name>
    <name type="common">American beaver</name>
    <dbReference type="NCBI Taxonomy" id="51338"/>
    <lineage>
        <taxon>Eukaryota</taxon>
        <taxon>Metazoa</taxon>
        <taxon>Chordata</taxon>
        <taxon>Craniata</taxon>
        <taxon>Vertebrata</taxon>
        <taxon>Euteleostomi</taxon>
        <taxon>Mammalia</taxon>
        <taxon>Eutheria</taxon>
        <taxon>Euarchontoglires</taxon>
        <taxon>Glires</taxon>
        <taxon>Rodentia</taxon>
        <taxon>Castorimorpha</taxon>
        <taxon>Castoridae</taxon>
        <taxon>Castor</taxon>
    </lineage>
</organism>
<reference evidence="2" key="1">
    <citation type="submission" date="2025-08" db="UniProtKB">
        <authorList>
            <consortium name="RefSeq"/>
        </authorList>
    </citation>
    <scope>IDENTIFICATION</scope>
</reference>
<protein>
    <submittedName>
        <fullName evidence="2">Zinc finger protein 469</fullName>
    </submittedName>
</protein>
<evidence type="ECO:0000313" key="2">
    <source>
        <dbReference type="RefSeq" id="XP_073911588.1"/>
    </source>
</evidence>